<dbReference type="Proteomes" id="UP000238358">
    <property type="component" value="Chromosome"/>
</dbReference>
<gene>
    <name evidence="11" type="ORF">C6Y28_05600</name>
</gene>
<dbReference type="GO" id="GO:0046872">
    <property type="term" value="F:metal ion binding"/>
    <property type="evidence" value="ECO:0007669"/>
    <property type="project" value="UniProtKB-KW"/>
</dbReference>
<comment type="similarity">
    <text evidence="2">Belongs to the peptidase M13 family.</text>
</comment>
<keyword evidence="8" id="KW-0732">Signal</keyword>
<dbReference type="PANTHER" id="PTHR11733:SF167">
    <property type="entry name" value="FI17812P1-RELATED"/>
    <property type="match status" value="1"/>
</dbReference>
<feature type="domain" description="Peptidase M13 N-terminal" evidence="10">
    <location>
        <begin position="32"/>
        <end position="408"/>
    </location>
</feature>
<dbReference type="RefSeq" id="WP_027895509.1">
    <property type="nucleotide sequence ID" value="NZ_CP027569.1"/>
</dbReference>
<accession>A0A2S0M6P3</accession>
<dbReference type="SUPFAM" id="SSF55486">
    <property type="entry name" value="Metalloproteases ('zincins'), catalytic domain"/>
    <property type="match status" value="1"/>
</dbReference>
<keyword evidence="6" id="KW-0862">Zinc</keyword>
<dbReference type="Pfam" id="PF05649">
    <property type="entry name" value="Peptidase_M13_N"/>
    <property type="match status" value="1"/>
</dbReference>
<keyword evidence="4" id="KW-0479">Metal-binding</keyword>
<feature type="domain" description="Peptidase M13 C-terminal" evidence="9">
    <location>
        <begin position="468"/>
        <end position="658"/>
    </location>
</feature>
<evidence type="ECO:0000256" key="7">
    <source>
        <dbReference type="ARBA" id="ARBA00023049"/>
    </source>
</evidence>
<evidence type="ECO:0000256" key="5">
    <source>
        <dbReference type="ARBA" id="ARBA00022801"/>
    </source>
</evidence>
<dbReference type="CDD" id="cd08662">
    <property type="entry name" value="M13"/>
    <property type="match status" value="1"/>
</dbReference>
<dbReference type="Pfam" id="PF01431">
    <property type="entry name" value="Peptidase_M13"/>
    <property type="match status" value="1"/>
</dbReference>
<dbReference type="PRINTS" id="PR00786">
    <property type="entry name" value="NEPRILYSIN"/>
</dbReference>
<evidence type="ECO:0000313" key="11">
    <source>
        <dbReference type="EMBL" id="AVO27121.1"/>
    </source>
</evidence>
<keyword evidence="7" id="KW-0482">Metalloprotease</keyword>
<dbReference type="AlphaFoldDB" id="A0A2S0M6P3"/>
<dbReference type="InterPro" id="IPR042089">
    <property type="entry name" value="Peptidase_M13_dom_2"/>
</dbReference>
<keyword evidence="5" id="KW-0378">Hydrolase</keyword>
<evidence type="ECO:0000256" key="2">
    <source>
        <dbReference type="ARBA" id="ARBA00007357"/>
    </source>
</evidence>
<dbReference type="InterPro" id="IPR008753">
    <property type="entry name" value="Peptidase_M13_N"/>
</dbReference>
<dbReference type="OrthoDB" id="9775677at2"/>
<dbReference type="GO" id="GO:0016485">
    <property type="term" value="P:protein processing"/>
    <property type="evidence" value="ECO:0007669"/>
    <property type="project" value="TreeGrafter"/>
</dbReference>
<reference evidence="11 12" key="1">
    <citation type="journal article" date="2018" name="Genome Announc.">
        <title>Complete genomes of two Megasphaera elsdenii strains, NCIMB 702410 and ATCC 25940.</title>
        <authorList>
            <person name="Hatmaker E.A."/>
            <person name="O'Dell K."/>
            <person name="Riley L.A."/>
            <person name="Klingeman D.M."/>
            <person name="Guss A.M."/>
        </authorList>
    </citation>
    <scope>NUCLEOTIDE SEQUENCE [LARGE SCALE GENOMIC DNA]</scope>
    <source>
        <strain evidence="11 12">NCIMB702410</strain>
    </source>
</reference>
<proteinExistence type="inferred from homology"/>
<evidence type="ECO:0000256" key="3">
    <source>
        <dbReference type="ARBA" id="ARBA00022670"/>
    </source>
</evidence>
<evidence type="ECO:0000313" key="12">
    <source>
        <dbReference type="Proteomes" id="UP000238358"/>
    </source>
</evidence>
<comment type="cofactor">
    <cofactor evidence="1">
        <name>Zn(2+)</name>
        <dbReference type="ChEBI" id="CHEBI:29105"/>
    </cofactor>
</comment>
<protein>
    <submittedName>
        <fullName evidence="11">M13 family peptidase</fullName>
    </submittedName>
</protein>
<dbReference type="InterPro" id="IPR018497">
    <property type="entry name" value="Peptidase_M13_C"/>
</dbReference>
<dbReference type="PANTHER" id="PTHR11733">
    <property type="entry name" value="ZINC METALLOPROTEASE FAMILY M13 NEPRILYSIN-RELATED"/>
    <property type="match status" value="1"/>
</dbReference>
<dbReference type="EMBL" id="CP027569">
    <property type="protein sequence ID" value="AVO27121.1"/>
    <property type="molecule type" value="Genomic_DNA"/>
</dbReference>
<dbReference type="Gene3D" id="3.40.390.10">
    <property type="entry name" value="Collagenase (Catalytic Domain)"/>
    <property type="match status" value="1"/>
</dbReference>
<evidence type="ECO:0000256" key="4">
    <source>
        <dbReference type="ARBA" id="ARBA00022723"/>
    </source>
</evidence>
<dbReference type="InterPro" id="IPR000718">
    <property type="entry name" value="Peptidase_M13"/>
</dbReference>
<evidence type="ECO:0000259" key="10">
    <source>
        <dbReference type="Pfam" id="PF05649"/>
    </source>
</evidence>
<evidence type="ECO:0000256" key="6">
    <source>
        <dbReference type="ARBA" id="ARBA00022833"/>
    </source>
</evidence>
<dbReference type="GO" id="GO:0005886">
    <property type="term" value="C:plasma membrane"/>
    <property type="evidence" value="ECO:0007669"/>
    <property type="project" value="TreeGrafter"/>
</dbReference>
<feature type="chain" id="PRO_5015702944" evidence="8">
    <location>
        <begin position="26"/>
        <end position="661"/>
    </location>
</feature>
<evidence type="ECO:0000256" key="8">
    <source>
        <dbReference type="SAM" id="SignalP"/>
    </source>
</evidence>
<dbReference type="GO" id="GO:0004222">
    <property type="term" value="F:metalloendopeptidase activity"/>
    <property type="evidence" value="ECO:0007669"/>
    <property type="project" value="InterPro"/>
</dbReference>
<name>A0A2S0M6P3_MEGEL</name>
<dbReference type="InterPro" id="IPR024079">
    <property type="entry name" value="MetalloPept_cat_dom_sf"/>
</dbReference>
<evidence type="ECO:0000259" key="9">
    <source>
        <dbReference type="Pfam" id="PF01431"/>
    </source>
</evidence>
<feature type="signal peptide" evidence="8">
    <location>
        <begin position="1"/>
        <end position="25"/>
    </location>
</feature>
<sequence>MKYKVKTRLTTMVLLALMAFGTVSASEAVSEKDNFYQAVNGQTLATKKIRSTEASWSWFSERSLENKQALGKELEAVAAKEGTYAKGTPEQKIADLYACAIDNKQRNTTARAHLQELTGPIEKARTLPELTAALQAVSAKTGTDIFVGYTVDRLPTGLRYVPRILTVTPSFTRDELEKEPQPGAWKAYREYVAHILQEAGETPDEATAHSQAIFDMEKGLGPHLLTSEQRNDVTVQNRLMSRGKLEKLMPNMGGRTVLTNLGLNKEKQFFLSNPDYLQQFDALYVPQNLDLLKSYAVYQVYSGFAPSADIKLRDLQRNYALQRFGIAQARDDKETASRMVQSMLSYEFGQIYMKNHCTAAIINDVKNMVNEIRNVYKLRLEANNWLSPETRGKAVDKLNSLRVFVGGPAADDKPIIESMPDVISPKDGGDLLANVMHNGVLEKQQVHALLGKDFNPDKWYAFDPQDVNAAYIPENNSITIPAGILQPPFYDAKASRGANLGGIGVVIGHEISHAFDPNGSKYDSEGRLKNWWNKKDYEAFQKLSAAFGPYYDAYTLGQGLHENGKLVSNEAIADCGGLSVATELVHGDEGTLRDLYRTFATVFATKMTDQLLLYLVQNDPHPTGEARVNGALSATNGFYTAYGIQPGDGMYVEPQKRVHLW</sequence>
<dbReference type="PROSITE" id="PS51885">
    <property type="entry name" value="NEPRILYSIN"/>
    <property type="match status" value="1"/>
</dbReference>
<keyword evidence="3" id="KW-0645">Protease</keyword>
<organism evidence="11 12">
    <name type="scientific">Megasphaera elsdenii</name>
    <dbReference type="NCBI Taxonomy" id="907"/>
    <lineage>
        <taxon>Bacteria</taxon>
        <taxon>Bacillati</taxon>
        <taxon>Bacillota</taxon>
        <taxon>Negativicutes</taxon>
        <taxon>Veillonellales</taxon>
        <taxon>Veillonellaceae</taxon>
        <taxon>Megasphaera</taxon>
    </lineage>
</organism>
<dbReference type="Gene3D" id="1.10.1380.10">
    <property type="entry name" value="Neutral endopeptidase , domain2"/>
    <property type="match status" value="1"/>
</dbReference>
<evidence type="ECO:0000256" key="1">
    <source>
        <dbReference type="ARBA" id="ARBA00001947"/>
    </source>
</evidence>